<feature type="transmembrane region" description="Helical" evidence="1">
    <location>
        <begin position="20"/>
        <end position="42"/>
    </location>
</feature>
<evidence type="ECO:0000256" key="1">
    <source>
        <dbReference type="SAM" id="Phobius"/>
    </source>
</evidence>
<accession>A0A428K9P3</accession>
<name>A0A428K9P3_9BACT</name>
<reference evidence="2 3" key="1">
    <citation type="submission" date="2018-12" db="EMBL/GenBank/DDBJ databases">
        <authorList>
            <person name="Feng G."/>
            <person name="Zhu H."/>
        </authorList>
    </citation>
    <scope>NUCLEOTIDE SEQUENCE [LARGE SCALE GENOMIC DNA]</scope>
    <source>
        <strain evidence="2 3">KCTC 12533</strain>
    </source>
</reference>
<dbReference type="AlphaFoldDB" id="A0A428K9P3"/>
<protein>
    <submittedName>
        <fullName evidence="2">Uncharacterized protein</fullName>
    </submittedName>
</protein>
<comment type="caution">
    <text evidence="2">The sequence shown here is derived from an EMBL/GenBank/DDBJ whole genome shotgun (WGS) entry which is preliminary data.</text>
</comment>
<keyword evidence="3" id="KW-1185">Reference proteome</keyword>
<gene>
    <name evidence="2" type="ORF">EI291_21850</name>
</gene>
<dbReference type="Proteomes" id="UP000273500">
    <property type="component" value="Unassembled WGS sequence"/>
</dbReference>
<proteinExistence type="predicted"/>
<sequence length="120" mass="13993">MVVALAAAAVYVGKVFFRWSITTAVIFTVVLIITMIVLKLLFIWRGDWKTQTIEYQNIHSSNRVIEYQMMNPGPGSYRQRHVDKIRILPGISWIKEVDNKNIDSENWKKVDIEVNELELK</sequence>
<organism evidence="2 3">
    <name type="scientific">Hymenobacter rigui</name>
    <dbReference type="NCBI Taxonomy" id="334424"/>
    <lineage>
        <taxon>Bacteria</taxon>
        <taxon>Pseudomonadati</taxon>
        <taxon>Bacteroidota</taxon>
        <taxon>Cytophagia</taxon>
        <taxon>Cytophagales</taxon>
        <taxon>Hymenobacteraceae</taxon>
        <taxon>Hymenobacter</taxon>
    </lineage>
</organism>
<dbReference type="EMBL" id="RWIT01000024">
    <property type="protein sequence ID" value="RSK43186.1"/>
    <property type="molecule type" value="Genomic_DNA"/>
</dbReference>
<keyword evidence="1" id="KW-0812">Transmembrane</keyword>
<evidence type="ECO:0000313" key="2">
    <source>
        <dbReference type="EMBL" id="RSK43186.1"/>
    </source>
</evidence>
<evidence type="ECO:0000313" key="3">
    <source>
        <dbReference type="Proteomes" id="UP000273500"/>
    </source>
</evidence>
<keyword evidence="1" id="KW-0472">Membrane</keyword>
<keyword evidence="1" id="KW-1133">Transmembrane helix</keyword>